<organism evidence="1 2">
    <name type="scientific">Eimeria maxima</name>
    <name type="common">Coccidian parasite</name>
    <dbReference type="NCBI Taxonomy" id="5804"/>
    <lineage>
        <taxon>Eukaryota</taxon>
        <taxon>Sar</taxon>
        <taxon>Alveolata</taxon>
        <taxon>Apicomplexa</taxon>
        <taxon>Conoidasida</taxon>
        <taxon>Coccidia</taxon>
        <taxon>Eucoccidiorida</taxon>
        <taxon>Eimeriorina</taxon>
        <taxon>Eimeriidae</taxon>
        <taxon>Eimeria</taxon>
    </lineage>
</organism>
<evidence type="ECO:0000313" key="1">
    <source>
        <dbReference type="EMBL" id="CDJ60298.1"/>
    </source>
</evidence>
<proteinExistence type="predicted"/>
<reference evidence="1" key="2">
    <citation type="submission" date="2013-10" db="EMBL/GenBank/DDBJ databases">
        <authorList>
            <person name="Aslett M."/>
        </authorList>
    </citation>
    <scope>NUCLEOTIDE SEQUENCE [LARGE SCALE GENOMIC DNA]</scope>
    <source>
        <strain evidence="1">Weybridge</strain>
    </source>
</reference>
<sequence>MPAPLVVNASSYENNGQFENRECYSHARHDAFCSARVPRTFCMSRILDYVAQRFLCNRGDICSATTKFLFVIRWGGAKSNHGVRVQQQSFLNDPSVHV</sequence>
<accession>U6MB69</accession>
<dbReference type="GeneID" id="25340027"/>
<reference evidence="1" key="1">
    <citation type="submission" date="2013-10" db="EMBL/GenBank/DDBJ databases">
        <title>Genomic analysis of the causative agents of coccidiosis in chickens.</title>
        <authorList>
            <person name="Reid A.J."/>
            <person name="Blake D."/>
            <person name="Billington K."/>
            <person name="Browne H."/>
            <person name="Dunn M."/>
            <person name="Hung S."/>
            <person name="Kawahara F."/>
            <person name="Miranda-Saavedra D."/>
            <person name="Mourier T."/>
            <person name="Nagra H."/>
            <person name="Otto T.D."/>
            <person name="Rawlings N."/>
            <person name="Sanchez A."/>
            <person name="Sanders M."/>
            <person name="Subramaniam C."/>
            <person name="Tay Y."/>
            <person name="Dear P."/>
            <person name="Doerig C."/>
            <person name="Gruber A."/>
            <person name="Parkinson J."/>
            <person name="Shirley M."/>
            <person name="Wan K.L."/>
            <person name="Berriman M."/>
            <person name="Tomley F."/>
            <person name="Pain A."/>
        </authorList>
    </citation>
    <scope>NUCLEOTIDE SEQUENCE [LARGE SCALE GENOMIC DNA]</scope>
    <source>
        <strain evidence="1">Weybridge</strain>
    </source>
</reference>
<name>U6MB69_EIMMA</name>
<evidence type="ECO:0000313" key="2">
    <source>
        <dbReference type="Proteomes" id="UP000030763"/>
    </source>
</evidence>
<dbReference type="RefSeq" id="XP_013336948.1">
    <property type="nucleotide sequence ID" value="XM_013481494.1"/>
</dbReference>
<protein>
    <submittedName>
        <fullName evidence="1">Uncharacterized protein</fullName>
    </submittedName>
</protein>
<keyword evidence="2" id="KW-1185">Reference proteome</keyword>
<gene>
    <name evidence="1" type="ORF">EMWEY_00060410</name>
</gene>
<dbReference type="EMBL" id="HG721706">
    <property type="protein sequence ID" value="CDJ60298.1"/>
    <property type="molecule type" value="Genomic_DNA"/>
</dbReference>
<dbReference type="VEuPathDB" id="ToxoDB:EMWEY_00060410"/>
<dbReference type="AlphaFoldDB" id="U6MB69"/>
<dbReference type="Proteomes" id="UP000030763">
    <property type="component" value="Unassembled WGS sequence"/>
</dbReference>
<feature type="non-terminal residue" evidence="1">
    <location>
        <position position="98"/>
    </location>
</feature>